<dbReference type="STRING" id="35608.A0A2U1KAK4"/>
<keyword evidence="3 8" id="KW-0418">Kinase</keyword>
<dbReference type="OrthoDB" id="4062651at2759"/>
<dbReference type="AlphaFoldDB" id="A0A2U1KAK4"/>
<evidence type="ECO:0000256" key="6">
    <source>
        <dbReference type="ARBA" id="ARBA00048679"/>
    </source>
</evidence>
<evidence type="ECO:0000256" key="5">
    <source>
        <dbReference type="ARBA" id="ARBA00047899"/>
    </source>
</evidence>
<dbReference type="PRINTS" id="PR00109">
    <property type="entry name" value="TYRKINASE"/>
</dbReference>
<dbReference type="InterPro" id="IPR000719">
    <property type="entry name" value="Prot_kinase_dom"/>
</dbReference>
<dbReference type="InterPro" id="IPR001245">
    <property type="entry name" value="Ser-Thr/Tyr_kinase_cat_dom"/>
</dbReference>
<dbReference type="CDD" id="cd13999">
    <property type="entry name" value="STKc_MAP3K-like"/>
    <property type="match status" value="1"/>
</dbReference>
<keyword evidence="9" id="KW-1185">Reference proteome</keyword>
<keyword evidence="4" id="KW-0067">ATP-binding</keyword>
<dbReference type="PROSITE" id="PS50011">
    <property type="entry name" value="PROTEIN_KINASE_DOM"/>
    <property type="match status" value="1"/>
</dbReference>
<dbReference type="FunFam" id="3.30.200.20:FF:000034">
    <property type="entry name" value="Kinase suppressor of Ras 1"/>
    <property type="match status" value="1"/>
</dbReference>
<dbReference type="SMART" id="SM00219">
    <property type="entry name" value="TyrKc"/>
    <property type="match status" value="1"/>
</dbReference>
<dbReference type="GO" id="GO:0004674">
    <property type="term" value="F:protein serine/threonine kinase activity"/>
    <property type="evidence" value="ECO:0007669"/>
    <property type="project" value="UniProtKB-EC"/>
</dbReference>
<keyword evidence="1" id="KW-0808">Transferase</keyword>
<comment type="catalytic activity">
    <reaction evidence="6">
        <text>L-seryl-[protein] + ATP = O-phospho-L-seryl-[protein] + ADP + H(+)</text>
        <dbReference type="Rhea" id="RHEA:17989"/>
        <dbReference type="Rhea" id="RHEA-COMP:9863"/>
        <dbReference type="Rhea" id="RHEA-COMP:11604"/>
        <dbReference type="ChEBI" id="CHEBI:15378"/>
        <dbReference type="ChEBI" id="CHEBI:29999"/>
        <dbReference type="ChEBI" id="CHEBI:30616"/>
        <dbReference type="ChEBI" id="CHEBI:83421"/>
        <dbReference type="ChEBI" id="CHEBI:456216"/>
        <dbReference type="EC" id="2.7.11.1"/>
    </reaction>
</comment>
<reference evidence="8 9" key="1">
    <citation type="journal article" date="2018" name="Mol. Plant">
        <title>The genome of Artemisia annua provides insight into the evolution of Asteraceae family and artemisinin biosynthesis.</title>
        <authorList>
            <person name="Shen Q."/>
            <person name="Zhang L."/>
            <person name="Liao Z."/>
            <person name="Wang S."/>
            <person name="Yan T."/>
            <person name="Shi P."/>
            <person name="Liu M."/>
            <person name="Fu X."/>
            <person name="Pan Q."/>
            <person name="Wang Y."/>
            <person name="Lv Z."/>
            <person name="Lu X."/>
            <person name="Zhang F."/>
            <person name="Jiang W."/>
            <person name="Ma Y."/>
            <person name="Chen M."/>
            <person name="Hao X."/>
            <person name="Li L."/>
            <person name="Tang Y."/>
            <person name="Lv G."/>
            <person name="Zhou Y."/>
            <person name="Sun X."/>
            <person name="Brodelius P.E."/>
            <person name="Rose J.K.C."/>
            <person name="Tang K."/>
        </authorList>
    </citation>
    <scope>NUCLEOTIDE SEQUENCE [LARGE SCALE GENOMIC DNA]</scope>
    <source>
        <strain evidence="9">cv. Huhao1</strain>
        <tissue evidence="8">Leaf</tissue>
    </source>
</reference>
<dbReference type="InterPro" id="IPR020635">
    <property type="entry name" value="Tyr_kinase_cat_dom"/>
</dbReference>
<gene>
    <name evidence="8" type="ORF">CTI12_AA625180</name>
</gene>
<name>A0A2U1KAK4_ARTAN</name>
<dbReference type="Gene3D" id="1.10.510.10">
    <property type="entry name" value="Transferase(Phosphotransferase) domain 1"/>
    <property type="match status" value="1"/>
</dbReference>
<evidence type="ECO:0000256" key="2">
    <source>
        <dbReference type="ARBA" id="ARBA00022741"/>
    </source>
</evidence>
<dbReference type="SUPFAM" id="SSF56112">
    <property type="entry name" value="Protein kinase-like (PK-like)"/>
    <property type="match status" value="1"/>
</dbReference>
<feature type="domain" description="Protein kinase" evidence="7">
    <location>
        <begin position="20"/>
        <end position="285"/>
    </location>
</feature>
<dbReference type="GO" id="GO:0004713">
    <property type="term" value="F:protein tyrosine kinase activity"/>
    <property type="evidence" value="ECO:0007669"/>
    <property type="project" value="InterPro"/>
</dbReference>
<dbReference type="InterPro" id="IPR008266">
    <property type="entry name" value="Tyr_kinase_AS"/>
</dbReference>
<dbReference type="InterPro" id="IPR011009">
    <property type="entry name" value="Kinase-like_dom_sf"/>
</dbReference>
<evidence type="ECO:0000256" key="1">
    <source>
        <dbReference type="ARBA" id="ARBA00022679"/>
    </source>
</evidence>
<dbReference type="PANTHER" id="PTHR44329">
    <property type="entry name" value="SERINE/THREONINE-PROTEIN KINASE TNNI3K-RELATED"/>
    <property type="match status" value="1"/>
</dbReference>
<evidence type="ECO:0000256" key="3">
    <source>
        <dbReference type="ARBA" id="ARBA00022777"/>
    </source>
</evidence>
<keyword evidence="2" id="KW-0547">Nucleotide-binding</keyword>
<dbReference type="Proteomes" id="UP000245207">
    <property type="component" value="Unassembled WGS sequence"/>
</dbReference>
<evidence type="ECO:0000259" key="7">
    <source>
        <dbReference type="PROSITE" id="PS50011"/>
    </source>
</evidence>
<evidence type="ECO:0000313" key="9">
    <source>
        <dbReference type="Proteomes" id="UP000245207"/>
    </source>
</evidence>
<sequence length="333" mass="37571">MGSRGELRVDTKWIIDPTLVSIGDKIGEGSHTEVYWGIYKSLTVVVKVIKQDIGEHKVAQIKTRFLREVAMLSTLQHENVVKFIGASMEPMMVIITELLKGGTLKKHLANMKPSNLDGHIAIKFALDVARAMECLHSHGIIHRDLRPANLLLTEDHKIVKLVDFGLAREGSLDIMTAEIGAYRWMAPELYNMVTLKYGEKKHYNHKVDVYSFAMVLWELINNKLPFEGLTPMKAAYVADHKNERPSVDDLPRDLASLITSCWNEDPNVRPDFSKIIHMLERCVFVGLPPQSKLSHDSSGPSALVALTDRSTKETQETTTENKARGIFSCFYRC</sequence>
<organism evidence="8 9">
    <name type="scientific">Artemisia annua</name>
    <name type="common">Sweet wormwood</name>
    <dbReference type="NCBI Taxonomy" id="35608"/>
    <lineage>
        <taxon>Eukaryota</taxon>
        <taxon>Viridiplantae</taxon>
        <taxon>Streptophyta</taxon>
        <taxon>Embryophyta</taxon>
        <taxon>Tracheophyta</taxon>
        <taxon>Spermatophyta</taxon>
        <taxon>Magnoliopsida</taxon>
        <taxon>eudicotyledons</taxon>
        <taxon>Gunneridae</taxon>
        <taxon>Pentapetalae</taxon>
        <taxon>asterids</taxon>
        <taxon>campanulids</taxon>
        <taxon>Asterales</taxon>
        <taxon>Asteraceae</taxon>
        <taxon>Asteroideae</taxon>
        <taxon>Anthemideae</taxon>
        <taxon>Artemisiinae</taxon>
        <taxon>Artemisia</taxon>
    </lineage>
</organism>
<dbReference type="Gene3D" id="3.30.200.20">
    <property type="entry name" value="Phosphorylase Kinase, domain 1"/>
    <property type="match status" value="1"/>
</dbReference>
<evidence type="ECO:0000256" key="4">
    <source>
        <dbReference type="ARBA" id="ARBA00022840"/>
    </source>
</evidence>
<accession>A0A2U1KAK4</accession>
<proteinExistence type="predicted"/>
<dbReference type="GO" id="GO:0005524">
    <property type="term" value="F:ATP binding"/>
    <property type="evidence" value="ECO:0007669"/>
    <property type="project" value="UniProtKB-KW"/>
</dbReference>
<dbReference type="EMBL" id="PKPP01025515">
    <property type="protein sequence ID" value="PWA32605.1"/>
    <property type="molecule type" value="Genomic_DNA"/>
</dbReference>
<evidence type="ECO:0000313" key="8">
    <source>
        <dbReference type="EMBL" id="PWA32605.1"/>
    </source>
</evidence>
<dbReference type="PROSITE" id="PS00109">
    <property type="entry name" value="PROTEIN_KINASE_TYR"/>
    <property type="match status" value="1"/>
</dbReference>
<dbReference type="InterPro" id="IPR051681">
    <property type="entry name" value="Ser/Thr_Kinases-Pseudokinases"/>
</dbReference>
<dbReference type="Pfam" id="PF07714">
    <property type="entry name" value="PK_Tyr_Ser-Thr"/>
    <property type="match status" value="1"/>
</dbReference>
<dbReference type="PANTHER" id="PTHR44329:SF84">
    <property type="entry name" value="PROTEIN KINASE LIKE PROTEIN"/>
    <property type="match status" value="1"/>
</dbReference>
<comment type="catalytic activity">
    <reaction evidence="5">
        <text>L-threonyl-[protein] + ATP = O-phospho-L-threonyl-[protein] + ADP + H(+)</text>
        <dbReference type="Rhea" id="RHEA:46608"/>
        <dbReference type="Rhea" id="RHEA-COMP:11060"/>
        <dbReference type="Rhea" id="RHEA-COMP:11605"/>
        <dbReference type="ChEBI" id="CHEBI:15378"/>
        <dbReference type="ChEBI" id="CHEBI:30013"/>
        <dbReference type="ChEBI" id="CHEBI:30616"/>
        <dbReference type="ChEBI" id="CHEBI:61977"/>
        <dbReference type="ChEBI" id="CHEBI:456216"/>
        <dbReference type="EC" id="2.7.11.1"/>
    </reaction>
</comment>
<protein>
    <submittedName>
        <fullName evidence="8">Protein kinase superfamily protein</fullName>
    </submittedName>
</protein>
<comment type="caution">
    <text evidence="8">The sequence shown here is derived from an EMBL/GenBank/DDBJ whole genome shotgun (WGS) entry which is preliminary data.</text>
</comment>